<dbReference type="AlphaFoldDB" id="A0A6J6CLN5"/>
<dbReference type="Pfam" id="PF00557">
    <property type="entry name" value="Peptidase_M24"/>
    <property type="match status" value="1"/>
</dbReference>
<name>A0A6J6CLN5_9ZZZZ</name>
<keyword evidence="1" id="KW-0479">Metal-binding</keyword>
<dbReference type="GO" id="GO:0016787">
    <property type="term" value="F:hydrolase activity"/>
    <property type="evidence" value="ECO:0007669"/>
    <property type="project" value="UniProtKB-KW"/>
</dbReference>
<keyword evidence="2" id="KW-0378">Hydrolase</keyword>
<dbReference type="Pfam" id="PF01321">
    <property type="entry name" value="Creatinase_N"/>
    <property type="match status" value="1"/>
</dbReference>
<feature type="domain" description="Peptidase M24" evidence="3">
    <location>
        <begin position="137"/>
        <end position="339"/>
    </location>
</feature>
<dbReference type="InterPro" id="IPR050659">
    <property type="entry name" value="Peptidase_M24B"/>
</dbReference>
<proteinExistence type="predicted"/>
<dbReference type="PANTHER" id="PTHR46112:SF8">
    <property type="entry name" value="CYTOPLASMIC PEPTIDASE PEPQ-RELATED"/>
    <property type="match status" value="1"/>
</dbReference>
<dbReference type="InterPro" id="IPR000994">
    <property type="entry name" value="Pept_M24"/>
</dbReference>
<protein>
    <submittedName>
        <fullName evidence="5">Unannotated protein</fullName>
    </submittedName>
</protein>
<evidence type="ECO:0000256" key="2">
    <source>
        <dbReference type="ARBA" id="ARBA00022801"/>
    </source>
</evidence>
<dbReference type="Gene3D" id="3.90.230.10">
    <property type="entry name" value="Creatinase/methionine aminopeptidase superfamily"/>
    <property type="match status" value="1"/>
</dbReference>
<dbReference type="SUPFAM" id="SSF55920">
    <property type="entry name" value="Creatinase/aminopeptidase"/>
    <property type="match status" value="1"/>
</dbReference>
<gene>
    <name evidence="5" type="ORF">UFOPK1572_00177</name>
</gene>
<dbReference type="InterPro" id="IPR036005">
    <property type="entry name" value="Creatinase/aminopeptidase-like"/>
</dbReference>
<dbReference type="PROSITE" id="PS00491">
    <property type="entry name" value="PROLINE_PEPTIDASE"/>
    <property type="match status" value="1"/>
</dbReference>
<evidence type="ECO:0000313" key="5">
    <source>
        <dbReference type="EMBL" id="CAB4551199.1"/>
    </source>
</evidence>
<dbReference type="SUPFAM" id="SSF53092">
    <property type="entry name" value="Creatinase/prolidase N-terminal domain"/>
    <property type="match status" value="1"/>
</dbReference>
<dbReference type="InterPro" id="IPR029149">
    <property type="entry name" value="Creatin/AminoP/Spt16_N"/>
</dbReference>
<dbReference type="EMBL" id="CAEZTC010000012">
    <property type="protein sequence ID" value="CAB4551199.1"/>
    <property type="molecule type" value="Genomic_DNA"/>
</dbReference>
<dbReference type="InterPro" id="IPR001131">
    <property type="entry name" value="Peptidase_M24B_aminopep-P_CS"/>
</dbReference>
<organism evidence="5">
    <name type="scientific">freshwater metagenome</name>
    <dbReference type="NCBI Taxonomy" id="449393"/>
    <lineage>
        <taxon>unclassified sequences</taxon>
        <taxon>metagenomes</taxon>
        <taxon>ecological metagenomes</taxon>
    </lineage>
</organism>
<feature type="domain" description="Creatinase N-terminal" evidence="4">
    <location>
        <begin position="15"/>
        <end position="129"/>
    </location>
</feature>
<sequence>MNVAGRIEAYGLTEGSRFVLVLRQQDIRWLTGFTGGTSQLLIDRENKSGLLLVDGRYFARAQQEIHTSGAAIEVVCTDSTRSAFDVFTSLGVTSLGTHPRHITAEHARLLADAVEVVDEGDHLDELRRVKNASEIALMARAASIADTALLSVVSDGLMGKTERQVRNRLEFLMREGGADRPSFDTIVATGANGASAHHEPTDAVIDAGHGVVIDMGAEIDGYRSDMTRTVLVGDVSSEYRQMWDLVREAQTAALQVVCDGAEGSAVDAAARAIFSRAGVEHEFVHGTGHGIGLYIHESPIFSPRCTAVLRSDEVVTVEPGLYRGGVGGVRIEDQVVVTDSHCRILTLSPKELSCPQSPRMI</sequence>
<dbReference type="InterPro" id="IPR000587">
    <property type="entry name" value="Creatinase_N"/>
</dbReference>
<accession>A0A6J6CLN5</accession>
<evidence type="ECO:0000256" key="1">
    <source>
        <dbReference type="ARBA" id="ARBA00022723"/>
    </source>
</evidence>
<dbReference type="Gene3D" id="3.40.350.10">
    <property type="entry name" value="Creatinase/prolidase N-terminal domain"/>
    <property type="match status" value="1"/>
</dbReference>
<reference evidence="5" key="1">
    <citation type="submission" date="2020-05" db="EMBL/GenBank/DDBJ databases">
        <authorList>
            <person name="Chiriac C."/>
            <person name="Salcher M."/>
            <person name="Ghai R."/>
            <person name="Kavagutti S V."/>
        </authorList>
    </citation>
    <scope>NUCLEOTIDE SEQUENCE</scope>
</reference>
<evidence type="ECO:0000259" key="4">
    <source>
        <dbReference type="Pfam" id="PF01321"/>
    </source>
</evidence>
<dbReference type="GO" id="GO:0046872">
    <property type="term" value="F:metal ion binding"/>
    <property type="evidence" value="ECO:0007669"/>
    <property type="project" value="UniProtKB-KW"/>
</dbReference>
<dbReference type="PANTHER" id="PTHR46112">
    <property type="entry name" value="AMINOPEPTIDASE"/>
    <property type="match status" value="1"/>
</dbReference>
<evidence type="ECO:0000259" key="3">
    <source>
        <dbReference type="Pfam" id="PF00557"/>
    </source>
</evidence>